<evidence type="ECO:0008006" key="3">
    <source>
        <dbReference type="Google" id="ProtNLM"/>
    </source>
</evidence>
<dbReference type="RefSeq" id="WP_281535122.1">
    <property type="nucleotide sequence ID" value="NZ_CP075584.1"/>
</dbReference>
<accession>A0ABY7NFC1</accession>
<organism evidence="1 2">
    <name type="scientific">Cryobacterium breve</name>
    <dbReference type="NCBI Taxonomy" id="1259258"/>
    <lineage>
        <taxon>Bacteria</taxon>
        <taxon>Bacillati</taxon>
        <taxon>Actinomycetota</taxon>
        <taxon>Actinomycetes</taxon>
        <taxon>Micrococcales</taxon>
        <taxon>Microbacteriaceae</taxon>
        <taxon>Cryobacterium</taxon>
    </lineage>
</organism>
<name>A0ABY7NFC1_9MICO</name>
<proteinExistence type="predicted"/>
<dbReference type="SUPFAM" id="SSF53850">
    <property type="entry name" value="Periplasmic binding protein-like II"/>
    <property type="match status" value="1"/>
</dbReference>
<dbReference type="Proteomes" id="UP001212421">
    <property type="component" value="Chromosome"/>
</dbReference>
<sequence length="112" mass="11633">MDYFTALQANDVGPSASTGKLGPKVSTGELSVANSDVQMALQSSSADKSAYEIFSPTASDGTRATVAVPYVMGLAAGAPHKDNADKLMGYLLSQKVQETISTSSSRPRTRSS</sequence>
<evidence type="ECO:0000313" key="1">
    <source>
        <dbReference type="EMBL" id="WBM80467.1"/>
    </source>
</evidence>
<dbReference type="EMBL" id="CP075584">
    <property type="protein sequence ID" value="WBM80467.1"/>
    <property type="molecule type" value="Genomic_DNA"/>
</dbReference>
<reference evidence="1 2" key="1">
    <citation type="submission" date="2021-05" db="EMBL/GenBank/DDBJ databases">
        <authorList>
            <person name="Kumar R."/>
            <person name="Kumar A."/>
            <person name="Mukhia S."/>
        </authorList>
    </citation>
    <scope>NUCLEOTIDE SEQUENCE [LARGE SCALE GENOMIC DNA]</scope>
    <source>
        <strain evidence="1 2">ERMR7:08</strain>
    </source>
</reference>
<keyword evidence="2" id="KW-1185">Reference proteome</keyword>
<protein>
    <recommendedName>
        <fullName evidence="3">Extracellular solute-binding protein</fullName>
    </recommendedName>
</protein>
<evidence type="ECO:0000313" key="2">
    <source>
        <dbReference type="Proteomes" id="UP001212421"/>
    </source>
</evidence>
<gene>
    <name evidence="1" type="ORF">KIV56_03040</name>
</gene>
<dbReference type="Gene3D" id="3.40.190.10">
    <property type="entry name" value="Periplasmic binding protein-like II"/>
    <property type="match status" value="2"/>
</dbReference>